<organism evidence="2 3">
    <name type="scientific">Lentinula raphanica</name>
    <dbReference type="NCBI Taxonomy" id="153919"/>
    <lineage>
        <taxon>Eukaryota</taxon>
        <taxon>Fungi</taxon>
        <taxon>Dikarya</taxon>
        <taxon>Basidiomycota</taxon>
        <taxon>Agaricomycotina</taxon>
        <taxon>Agaricomycetes</taxon>
        <taxon>Agaricomycetidae</taxon>
        <taxon>Agaricales</taxon>
        <taxon>Marasmiineae</taxon>
        <taxon>Omphalotaceae</taxon>
        <taxon>Lentinula</taxon>
    </lineage>
</organism>
<keyword evidence="1" id="KW-1133">Transmembrane helix</keyword>
<sequence length="250" mass="28319">MSSLSISTSNKPRSKLAMIYVVFMGIGHVLTSPVFHTANGPLRLLERPFHMLGVPTSMASDEPDKSIPMKAVREREGRLEDGIYIVSHAIGSVNQRNMIYFNFPALNVNALIKLDYAYYDHKVGTGDLVHIDNPCVIGKPKTTTGDLFGSRTQYGVLSKRIVDRERYLELVGIPFQRSIVDGGTEMDYIAFLMKKLKIDIEKHTVYQEWLHQYKTHAGDLLNQHLRGLLTDEEKLKFDHENEDTSANSTH</sequence>
<keyword evidence="1" id="KW-0472">Membrane</keyword>
<keyword evidence="3" id="KW-1185">Reference proteome</keyword>
<protein>
    <submittedName>
        <fullName evidence="2">Uncharacterized protein</fullName>
    </submittedName>
</protein>
<dbReference type="EMBL" id="MU806089">
    <property type="protein sequence ID" value="KAJ3840209.1"/>
    <property type="molecule type" value="Genomic_DNA"/>
</dbReference>
<dbReference type="AlphaFoldDB" id="A0AA38UG34"/>
<reference evidence="2" key="1">
    <citation type="submission" date="2022-08" db="EMBL/GenBank/DDBJ databases">
        <authorList>
            <consortium name="DOE Joint Genome Institute"/>
            <person name="Min B."/>
            <person name="Riley R."/>
            <person name="Sierra-Patev S."/>
            <person name="Naranjo-Ortiz M."/>
            <person name="Looney B."/>
            <person name="Konkel Z."/>
            <person name="Slot J.C."/>
            <person name="Sakamoto Y."/>
            <person name="Steenwyk J.L."/>
            <person name="Rokas A."/>
            <person name="Carro J."/>
            <person name="Camarero S."/>
            <person name="Ferreira P."/>
            <person name="Molpeceres G."/>
            <person name="Ruiz-Duenas F.J."/>
            <person name="Serrano A."/>
            <person name="Henrissat B."/>
            <person name="Drula E."/>
            <person name="Hughes K.W."/>
            <person name="Mata J.L."/>
            <person name="Ishikawa N.K."/>
            <person name="Vargas-Isla R."/>
            <person name="Ushijima S."/>
            <person name="Smith C.A."/>
            <person name="Ahrendt S."/>
            <person name="Andreopoulos W."/>
            <person name="He G."/>
            <person name="Labutti K."/>
            <person name="Lipzen A."/>
            <person name="Ng V."/>
            <person name="Sandor L."/>
            <person name="Barry K."/>
            <person name="Martinez A.T."/>
            <person name="Xiao Y."/>
            <person name="Gibbons J.G."/>
            <person name="Terashima K."/>
            <person name="Hibbett D.S."/>
            <person name="Grigoriev I.V."/>
        </authorList>
    </citation>
    <scope>NUCLEOTIDE SEQUENCE</scope>
    <source>
        <strain evidence="2">TFB9207</strain>
    </source>
</reference>
<proteinExistence type="predicted"/>
<comment type="caution">
    <text evidence="2">The sequence shown here is derived from an EMBL/GenBank/DDBJ whole genome shotgun (WGS) entry which is preliminary data.</text>
</comment>
<feature type="transmembrane region" description="Helical" evidence="1">
    <location>
        <begin position="16"/>
        <end position="35"/>
    </location>
</feature>
<gene>
    <name evidence="2" type="ORF">F5878DRAFT_659609</name>
</gene>
<name>A0AA38UG34_9AGAR</name>
<accession>A0AA38UG34</accession>
<keyword evidence="1" id="KW-0812">Transmembrane</keyword>
<evidence type="ECO:0000256" key="1">
    <source>
        <dbReference type="SAM" id="Phobius"/>
    </source>
</evidence>
<evidence type="ECO:0000313" key="2">
    <source>
        <dbReference type="EMBL" id="KAJ3840209.1"/>
    </source>
</evidence>
<evidence type="ECO:0000313" key="3">
    <source>
        <dbReference type="Proteomes" id="UP001163846"/>
    </source>
</evidence>
<dbReference type="Proteomes" id="UP001163846">
    <property type="component" value="Unassembled WGS sequence"/>
</dbReference>